<feature type="domain" description="Metallo-beta-lactamase" evidence="2">
    <location>
        <begin position="45"/>
        <end position="232"/>
    </location>
</feature>
<keyword evidence="4" id="KW-1185">Reference proteome</keyword>
<feature type="signal peptide" evidence="1">
    <location>
        <begin position="1"/>
        <end position="28"/>
    </location>
</feature>
<dbReference type="SUPFAM" id="SSF56281">
    <property type="entry name" value="Metallo-hydrolase/oxidoreductase"/>
    <property type="match status" value="1"/>
</dbReference>
<dbReference type="InterPro" id="IPR036866">
    <property type="entry name" value="RibonucZ/Hydroxyglut_hydro"/>
</dbReference>
<dbReference type="Gene3D" id="3.60.15.10">
    <property type="entry name" value="Ribonuclease Z/Hydroxyacylglutathione hydrolase-like"/>
    <property type="match status" value="1"/>
</dbReference>
<dbReference type="EMBL" id="CP067136">
    <property type="protein sequence ID" value="WCR06008.1"/>
    <property type="molecule type" value="Genomic_DNA"/>
</dbReference>
<evidence type="ECO:0000313" key="3">
    <source>
        <dbReference type="EMBL" id="WCR06008.1"/>
    </source>
</evidence>
<dbReference type="Proteomes" id="UP001219349">
    <property type="component" value="Chromosome"/>
</dbReference>
<dbReference type="InterPro" id="IPR001279">
    <property type="entry name" value="Metallo-B-lactamas"/>
</dbReference>
<evidence type="ECO:0000259" key="2">
    <source>
        <dbReference type="SMART" id="SM00849"/>
    </source>
</evidence>
<evidence type="ECO:0000313" key="4">
    <source>
        <dbReference type="Proteomes" id="UP001219349"/>
    </source>
</evidence>
<organism evidence="3 4">
    <name type="scientific">Paracoccus fistulariae</name>
    <dbReference type="NCBI Taxonomy" id="658446"/>
    <lineage>
        <taxon>Bacteria</taxon>
        <taxon>Pseudomonadati</taxon>
        <taxon>Pseudomonadota</taxon>
        <taxon>Alphaproteobacteria</taxon>
        <taxon>Rhodobacterales</taxon>
        <taxon>Paracoccaceae</taxon>
        <taxon>Paracoccus</taxon>
    </lineage>
</organism>
<reference evidence="3 4" key="1">
    <citation type="submission" date="2021-01" db="EMBL/GenBank/DDBJ databases">
        <title>Biogeographic distribution of Paracoccus.</title>
        <authorList>
            <person name="Hollensteiner J."/>
            <person name="Leineberger J."/>
            <person name="Brinkhoff T."/>
            <person name="Daniel R."/>
        </authorList>
    </citation>
    <scope>NUCLEOTIDE SEQUENCE [LARGE SCALE GENOMIC DNA]</scope>
    <source>
        <strain evidence="3 4">KCTC 22803</strain>
    </source>
</reference>
<dbReference type="CDD" id="cd07739">
    <property type="entry name" value="metallo-hydrolase-like_MBL-fold"/>
    <property type="match status" value="1"/>
</dbReference>
<evidence type="ECO:0000256" key="1">
    <source>
        <dbReference type="SAM" id="SignalP"/>
    </source>
</evidence>
<accession>A0ABY7SHH3</accession>
<name>A0ABY7SHH3_9RHOB</name>
<keyword evidence="1" id="KW-0732">Signal</keyword>
<sequence>MTQMTRRSALIGLGSVATLPLMSRLSLASTTPDWTALRGGEDDFFRAPVILTGQKEAILIDGSFTYAGGEAVVAALKASGKELTTIYVSVNDPDYYFSLKPIVAAYPDARVIAASDTVALIRQKAQAKLEAWGPVLGQNGPQTMNDLTFPQIDDSATLTLEGAQIQIVTSATMADRRYLYVPSLDAVLGGVYVFDDLHVWTADTPTPGDRAKWIAELDALIARNPDVVVAGHGAHPGNSGIPALEFTRDYLRNFEREVARAKDSAELIAAMTALYPDLGMMPALDIGARVAMGEMTWG</sequence>
<dbReference type="SMART" id="SM00849">
    <property type="entry name" value="Lactamase_B"/>
    <property type="match status" value="1"/>
</dbReference>
<proteinExistence type="predicted"/>
<dbReference type="RefSeq" id="WP_271884940.1">
    <property type="nucleotide sequence ID" value="NZ_CP067136.1"/>
</dbReference>
<gene>
    <name evidence="3" type="ORF">JHX87_10830</name>
</gene>
<feature type="chain" id="PRO_5046094268" evidence="1">
    <location>
        <begin position="29"/>
        <end position="298"/>
    </location>
</feature>
<protein>
    <submittedName>
        <fullName evidence="3">MBL fold metallo-hydrolase</fullName>
    </submittedName>
</protein>